<protein>
    <recommendedName>
        <fullName evidence="3">Small peptidoglycan-associated lipoprotein</fullName>
    </recommendedName>
</protein>
<dbReference type="EMBL" id="RCVZ01000005">
    <property type="protein sequence ID" value="RLQ95908.1"/>
    <property type="molecule type" value="Genomic_DNA"/>
</dbReference>
<dbReference type="Proteomes" id="UP000276770">
    <property type="component" value="Unassembled WGS sequence"/>
</dbReference>
<comment type="caution">
    <text evidence="1">The sequence shown here is derived from an EMBL/GenBank/DDBJ whole genome shotgun (WGS) entry which is preliminary data.</text>
</comment>
<evidence type="ECO:0000313" key="2">
    <source>
        <dbReference type="Proteomes" id="UP000276770"/>
    </source>
</evidence>
<proteinExistence type="predicted"/>
<keyword evidence="2" id="KW-1185">Reference proteome</keyword>
<gene>
    <name evidence="1" type="ORF">D9X91_09840</name>
</gene>
<dbReference type="InterPro" id="IPR036249">
    <property type="entry name" value="Thioredoxin-like_sf"/>
</dbReference>
<dbReference type="SUPFAM" id="SSF52833">
    <property type="entry name" value="Thioredoxin-like"/>
    <property type="match status" value="1"/>
</dbReference>
<name>A0A3L7JYF8_9BACI</name>
<evidence type="ECO:0000313" key="1">
    <source>
        <dbReference type="EMBL" id="RLQ95908.1"/>
    </source>
</evidence>
<accession>A0A3L7JYF8</accession>
<organism evidence="1 2">
    <name type="scientific">Falsibacillus albus</name>
    <dbReference type="NCBI Taxonomy" id="2478915"/>
    <lineage>
        <taxon>Bacteria</taxon>
        <taxon>Bacillati</taxon>
        <taxon>Bacillota</taxon>
        <taxon>Bacilli</taxon>
        <taxon>Bacillales</taxon>
        <taxon>Bacillaceae</taxon>
        <taxon>Falsibacillus</taxon>
    </lineage>
</organism>
<reference evidence="1 2" key="1">
    <citation type="submission" date="2018-10" db="EMBL/GenBank/DDBJ databases">
        <title>Falsibacillus sp. genome draft.</title>
        <authorList>
            <person name="Shi S."/>
        </authorList>
    </citation>
    <scope>NUCLEOTIDE SEQUENCE [LARGE SCALE GENOMIC DNA]</scope>
    <source>
        <strain evidence="1 2">GY 10110</strain>
    </source>
</reference>
<dbReference type="AlphaFoldDB" id="A0A3L7JYF8"/>
<evidence type="ECO:0008006" key="3">
    <source>
        <dbReference type="Google" id="ProtNLM"/>
    </source>
</evidence>
<sequence length="122" mass="14222">MRMISFAAVISFVLLLSGCEEEVVQSKGISSMKKQIIFFSDGEHYQDEIAYYDALIDLKRKYPDDFRDMLIMTPKDRQTQVSVKDYPTLVIMYHQKVVLKVNGDRSKKEIVRHVSKTLDKIK</sequence>
<dbReference type="PROSITE" id="PS51257">
    <property type="entry name" value="PROKAR_LIPOPROTEIN"/>
    <property type="match status" value="1"/>
</dbReference>